<accession>A0A2H3AZE4</accession>
<dbReference type="Proteomes" id="UP000218334">
    <property type="component" value="Unassembled WGS sequence"/>
</dbReference>
<protein>
    <submittedName>
        <fullName evidence="2">Uncharacterized protein</fullName>
    </submittedName>
</protein>
<evidence type="ECO:0000313" key="2">
    <source>
        <dbReference type="EMBL" id="PBK64015.1"/>
    </source>
</evidence>
<gene>
    <name evidence="2" type="ORF">ARMSODRAFT_1023440</name>
</gene>
<sequence length="116" mass="12592">MIMIDRREFDGYSATKKLPISWPHRGSLWSLFSITISSVTMSTLRDKILLSMAGQIPTNYQGPSSSFGRPVFSHSITVGVVTLPYIAGIIIAPPLTTLPLLYSAKIQATPPSSPLS</sequence>
<organism evidence="2 3">
    <name type="scientific">Armillaria solidipes</name>
    <dbReference type="NCBI Taxonomy" id="1076256"/>
    <lineage>
        <taxon>Eukaryota</taxon>
        <taxon>Fungi</taxon>
        <taxon>Dikarya</taxon>
        <taxon>Basidiomycota</taxon>
        <taxon>Agaricomycotina</taxon>
        <taxon>Agaricomycetes</taxon>
        <taxon>Agaricomycetidae</taxon>
        <taxon>Agaricales</taxon>
        <taxon>Marasmiineae</taxon>
        <taxon>Physalacriaceae</taxon>
        <taxon>Armillaria</taxon>
    </lineage>
</organism>
<evidence type="ECO:0000313" key="3">
    <source>
        <dbReference type="Proteomes" id="UP000218334"/>
    </source>
</evidence>
<evidence type="ECO:0000256" key="1">
    <source>
        <dbReference type="SAM" id="Phobius"/>
    </source>
</evidence>
<dbReference type="AlphaFoldDB" id="A0A2H3AZE4"/>
<keyword evidence="1" id="KW-0812">Transmembrane</keyword>
<reference evidence="3" key="1">
    <citation type="journal article" date="2017" name="Nat. Ecol. Evol.">
        <title>Genome expansion and lineage-specific genetic innovations in the forest pathogenic fungi Armillaria.</title>
        <authorList>
            <person name="Sipos G."/>
            <person name="Prasanna A.N."/>
            <person name="Walter M.C."/>
            <person name="O'Connor E."/>
            <person name="Balint B."/>
            <person name="Krizsan K."/>
            <person name="Kiss B."/>
            <person name="Hess J."/>
            <person name="Varga T."/>
            <person name="Slot J."/>
            <person name="Riley R."/>
            <person name="Boka B."/>
            <person name="Rigling D."/>
            <person name="Barry K."/>
            <person name="Lee J."/>
            <person name="Mihaltcheva S."/>
            <person name="LaButti K."/>
            <person name="Lipzen A."/>
            <person name="Waldron R."/>
            <person name="Moloney N.M."/>
            <person name="Sperisen C."/>
            <person name="Kredics L."/>
            <person name="Vagvoelgyi C."/>
            <person name="Patrignani A."/>
            <person name="Fitzpatrick D."/>
            <person name="Nagy I."/>
            <person name="Doyle S."/>
            <person name="Anderson J.B."/>
            <person name="Grigoriev I.V."/>
            <person name="Gueldener U."/>
            <person name="Muensterkoetter M."/>
            <person name="Nagy L.G."/>
        </authorList>
    </citation>
    <scope>NUCLEOTIDE SEQUENCE [LARGE SCALE GENOMIC DNA]</scope>
    <source>
        <strain evidence="3">28-4</strain>
    </source>
</reference>
<keyword evidence="1" id="KW-0472">Membrane</keyword>
<dbReference type="EMBL" id="KZ293454">
    <property type="protein sequence ID" value="PBK64015.1"/>
    <property type="molecule type" value="Genomic_DNA"/>
</dbReference>
<keyword evidence="3" id="KW-1185">Reference proteome</keyword>
<keyword evidence="1" id="KW-1133">Transmembrane helix</keyword>
<name>A0A2H3AZE4_9AGAR</name>
<feature type="transmembrane region" description="Helical" evidence="1">
    <location>
        <begin position="71"/>
        <end position="92"/>
    </location>
</feature>
<proteinExistence type="predicted"/>